<accession>A3QCA7</accession>
<dbReference type="EMBL" id="CP000606">
    <property type="protein sequence ID" value="ABO23105.1"/>
    <property type="molecule type" value="Genomic_DNA"/>
</dbReference>
<proteinExistence type="predicted"/>
<dbReference type="HOGENOM" id="CLU_072800_0_0_6"/>
<dbReference type="Proteomes" id="UP000001558">
    <property type="component" value="Chromosome"/>
</dbReference>
<name>A3QCA7_SHELP</name>
<dbReference type="InterPro" id="IPR011250">
    <property type="entry name" value="OMP/PagP_B-barrel"/>
</dbReference>
<keyword evidence="2" id="KW-1185">Reference proteome</keyword>
<dbReference type="RefSeq" id="WP_011865037.1">
    <property type="nucleotide sequence ID" value="NC_009092.1"/>
</dbReference>
<dbReference type="SUPFAM" id="SSF56925">
    <property type="entry name" value="OMPA-like"/>
    <property type="match status" value="1"/>
</dbReference>
<evidence type="ECO:0000313" key="1">
    <source>
        <dbReference type="EMBL" id="ABO23105.1"/>
    </source>
</evidence>
<dbReference type="Gene3D" id="2.40.128.90">
    <property type="entry name" value="OMPT-like"/>
    <property type="match status" value="1"/>
</dbReference>
<dbReference type="KEGG" id="slo:Shew_1235"/>
<sequence precursor="true">MKTTYGVSKGRNVTDALLRLGAVLLSTVSLGSAQLAHAEQQGFSVTLGGFYANSDSGIVVQNPDLGKDFTLDFENDLALVEKELLPTLELAYWFNENHGVYLDWKRLDREARNRSISKPYEYTEVNSGQTYLVQAGADISTIFNVDILRLGYRYNFYSGEDVDLTLLAGLHIMWLKLQFVGEIGACVDDQCQVVDVNPKSNALTEVTAPLPDLGLQGRYRINDRWSLSGWAQYFYVSLGDTKGQLFDFSAGVNYRLNDSLDVELGYKYYKIDVEVEKDLADFDIYYGFKGPALSLTYQF</sequence>
<dbReference type="AlphaFoldDB" id="A3QCA7"/>
<dbReference type="eggNOG" id="COG3637">
    <property type="taxonomic scope" value="Bacteria"/>
</dbReference>
<dbReference type="InterPro" id="IPR053724">
    <property type="entry name" value="OMP_A26_sf"/>
</dbReference>
<gene>
    <name evidence="1" type="ordered locus">Shew_1235</name>
</gene>
<protein>
    <submittedName>
        <fullName evidence="1">Uncharacterized protein</fullName>
    </submittedName>
</protein>
<evidence type="ECO:0000313" key="2">
    <source>
        <dbReference type="Proteomes" id="UP000001558"/>
    </source>
</evidence>
<reference evidence="1 2" key="1">
    <citation type="submission" date="2007-03" db="EMBL/GenBank/DDBJ databases">
        <title>Complete sequence of Shewanella loihica PV-4.</title>
        <authorList>
            <consortium name="US DOE Joint Genome Institute"/>
            <person name="Copeland A."/>
            <person name="Lucas S."/>
            <person name="Lapidus A."/>
            <person name="Barry K."/>
            <person name="Detter J.C."/>
            <person name="Glavina del Rio T."/>
            <person name="Hammon N."/>
            <person name="Israni S."/>
            <person name="Dalin E."/>
            <person name="Tice H."/>
            <person name="Pitluck S."/>
            <person name="Chain P."/>
            <person name="Malfatti S."/>
            <person name="Shin M."/>
            <person name="Vergez L."/>
            <person name="Schmutz J."/>
            <person name="Larimer F."/>
            <person name="Land M."/>
            <person name="Hauser L."/>
            <person name="Kyrpides N."/>
            <person name="Mikhailova N."/>
            <person name="Romine M.F."/>
            <person name="Serres G."/>
            <person name="Fredrickson J."/>
            <person name="Tiedje J."/>
            <person name="Richardson P."/>
        </authorList>
    </citation>
    <scope>NUCLEOTIDE SEQUENCE [LARGE SCALE GENOMIC DNA]</scope>
    <source>
        <strain evidence="2">ATCC BAA-1088 / PV-4</strain>
    </source>
</reference>
<organism evidence="1 2">
    <name type="scientific">Shewanella loihica (strain ATCC BAA-1088 / PV-4)</name>
    <dbReference type="NCBI Taxonomy" id="323850"/>
    <lineage>
        <taxon>Bacteria</taxon>
        <taxon>Pseudomonadati</taxon>
        <taxon>Pseudomonadota</taxon>
        <taxon>Gammaproteobacteria</taxon>
        <taxon>Alteromonadales</taxon>
        <taxon>Shewanellaceae</taxon>
        <taxon>Shewanella</taxon>
    </lineage>
</organism>